<name>A0ABQ6E5B3_9GAMM</name>
<evidence type="ECO:0000256" key="2">
    <source>
        <dbReference type="ARBA" id="ARBA00034247"/>
    </source>
</evidence>
<organism evidence="5 6">
    <name type="scientific">Psychromonas marina</name>
    <dbReference type="NCBI Taxonomy" id="88364"/>
    <lineage>
        <taxon>Bacteria</taxon>
        <taxon>Pseudomonadati</taxon>
        <taxon>Pseudomonadota</taxon>
        <taxon>Gammaproteobacteria</taxon>
        <taxon>Alteromonadales</taxon>
        <taxon>Psychromonadaceae</taxon>
        <taxon>Psychromonas</taxon>
    </lineage>
</organism>
<dbReference type="InterPro" id="IPR043128">
    <property type="entry name" value="Rev_trsase/Diguanyl_cyclase"/>
</dbReference>
<gene>
    <name evidence="5" type="ORF">GCM10007916_37040</name>
</gene>
<keyword evidence="3" id="KW-1133">Transmembrane helix</keyword>
<accession>A0ABQ6E5B3</accession>
<dbReference type="CDD" id="cd01949">
    <property type="entry name" value="GGDEF"/>
    <property type="match status" value="1"/>
</dbReference>
<proteinExistence type="predicted"/>
<keyword evidence="6" id="KW-1185">Reference proteome</keyword>
<reference evidence="6" key="1">
    <citation type="journal article" date="2019" name="Int. J. Syst. Evol. Microbiol.">
        <title>The Global Catalogue of Microorganisms (GCM) 10K type strain sequencing project: providing services to taxonomists for standard genome sequencing and annotation.</title>
        <authorList>
            <consortium name="The Broad Institute Genomics Platform"/>
            <consortium name="The Broad Institute Genome Sequencing Center for Infectious Disease"/>
            <person name="Wu L."/>
            <person name="Ma J."/>
        </authorList>
    </citation>
    <scope>NUCLEOTIDE SEQUENCE [LARGE SCALE GENOMIC DNA]</scope>
    <source>
        <strain evidence="6">NBRC 103166</strain>
    </source>
</reference>
<dbReference type="InterPro" id="IPR029787">
    <property type="entry name" value="Nucleotide_cyclase"/>
</dbReference>
<dbReference type="PROSITE" id="PS50887">
    <property type="entry name" value="GGDEF"/>
    <property type="match status" value="1"/>
</dbReference>
<dbReference type="Pfam" id="PF00990">
    <property type="entry name" value="GGDEF"/>
    <property type="match status" value="1"/>
</dbReference>
<evidence type="ECO:0000313" key="5">
    <source>
        <dbReference type="EMBL" id="GLS92632.1"/>
    </source>
</evidence>
<dbReference type="SMART" id="SM00267">
    <property type="entry name" value="GGDEF"/>
    <property type="match status" value="1"/>
</dbReference>
<dbReference type="NCBIfam" id="TIGR00254">
    <property type="entry name" value="GGDEF"/>
    <property type="match status" value="1"/>
</dbReference>
<keyword evidence="3" id="KW-0472">Membrane</keyword>
<comment type="catalytic activity">
    <reaction evidence="2">
        <text>2 GTP = 3',3'-c-di-GMP + 2 diphosphate</text>
        <dbReference type="Rhea" id="RHEA:24898"/>
        <dbReference type="ChEBI" id="CHEBI:33019"/>
        <dbReference type="ChEBI" id="CHEBI:37565"/>
        <dbReference type="ChEBI" id="CHEBI:58805"/>
        <dbReference type="EC" id="2.7.7.65"/>
    </reaction>
</comment>
<dbReference type="Gene3D" id="3.30.70.270">
    <property type="match status" value="1"/>
</dbReference>
<protein>
    <recommendedName>
        <fullName evidence="1">diguanylate cyclase</fullName>
        <ecNumber evidence="1">2.7.7.65</ecNumber>
    </recommendedName>
</protein>
<feature type="transmembrane region" description="Helical" evidence="3">
    <location>
        <begin position="47"/>
        <end position="69"/>
    </location>
</feature>
<dbReference type="PANTHER" id="PTHR45138:SF9">
    <property type="entry name" value="DIGUANYLATE CYCLASE DGCM-RELATED"/>
    <property type="match status" value="1"/>
</dbReference>
<evidence type="ECO:0000259" key="4">
    <source>
        <dbReference type="PROSITE" id="PS50887"/>
    </source>
</evidence>
<dbReference type="Proteomes" id="UP001157353">
    <property type="component" value="Unassembled WGS sequence"/>
</dbReference>
<feature type="domain" description="GGDEF" evidence="4">
    <location>
        <begin position="113"/>
        <end position="239"/>
    </location>
</feature>
<dbReference type="InterPro" id="IPR050469">
    <property type="entry name" value="Diguanylate_Cyclase"/>
</dbReference>
<sequence length="239" mass="27654">MSMRKKTLFIELIFIILINVVLLFVFIEVDLFQRFYHFTQNNGLLKWGELLLLCISILLSTLYIFARLWRKSVIYARLTKHSASKDPLTKLLNRGTLEHALATEWDRYLRYHEDFCLVLFDVDDFSDINENLGHIEGDRVLMDIAQKVSLNTRKTDSVARWGEEEFLILCPVCKAEQGAVLAEKLRAMIYRTLKDGIELSASFAVVQSKPTQSFDDLMKRADFTLHKAKKRGKNCVVTG</sequence>
<dbReference type="PANTHER" id="PTHR45138">
    <property type="entry name" value="REGULATORY COMPONENTS OF SENSORY TRANSDUCTION SYSTEM"/>
    <property type="match status" value="1"/>
</dbReference>
<keyword evidence="3" id="KW-0812">Transmembrane</keyword>
<evidence type="ECO:0000256" key="1">
    <source>
        <dbReference type="ARBA" id="ARBA00012528"/>
    </source>
</evidence>
<dbReference type="SUPFAM" id="SSF55073">
    <property type="entry name" value="Nucleotide cyclase"/>
    <property type="match status" value="1"/>
</dbReference>
<dbReference type="EMBL" id="BSPQ01000026">
    <property type="protein sequence ID" value="GLS92632.1"/>
    <property type="molecule type" value="Genomic_DNA"/>
</dbReference>
<evidence type="ECO:0000313" key="6">
    <source>
        <dbReference type="Proteomes" id="UP001157353"/>
    </source>
</evidence>
<dbReference type="EC" id="2.7.7.65" evidence="1"/>
<comment type="caution">
    <text evidence="5">The sequence shown here is derived from an EMBL/GenBank/DDBJ whole genome shotgun (WGS) entry which is preliminary data.</text>
</comment>
<dbReference type="InterPro" id="IPR000160">
    <property type="entry name" value="GGDEF_dom"/>
</dbReference>
<dbReference type="RefSeq" id="WP_284205742.1">
    <property type="nucleotide sequence ID" value="NZ_BSPQ01000026.1"/>
</dbReference>
<feature type="transmembrane region" description="Helical" evidence="3">
    <location>
        <begin position="7"/>
        <end position="27"/>
    </location>
</feature>
<evidence type="ECO:0000256" key="3">
    <source>
        <dbReference type="SAM" id="Phobius"/>
    </source>
</evidence>